<proteinExistence type="predicted"/>
<dbReference type="Pfam" id="PF13508">
    <property type="entry name" value="Acetyltransf_7"/>
    <property type="match status" value="1"/>
</dbReference>
<dbReference type="PROSITE" id="PS51186">
    <property type="entry name" value="GNAT"/>
    <property type="match status" value="1"/>
</dbReference>
<dbReference type="SUPFAM" id="SSF55729">
    <property type="entry name" value="Acyl-CoA N-acyltransferases (Nat)"/>
    <property type="match status" value="1"/>
</dbReference>
<evidence type="ECO:0000259" key="3">
    <source>
        <dbReference type="PROSITE" id="PS51186"/>
    </source>
</evidence>
<gene>
    <name evidence="4" type="ORF">C8N35_10114</name>
</gene>
<accession>A0A2T5VE01</accession>
<organism evidence="4 5">
    <name type="scientific">Breoghania corrubedonensis</name>
    <dbReference type="NCBI Taxonomy" id="665038"/>
    <lineage>
        <taxon>Bacteria</taxon>
        <taxon>Pseudomonadati</taxon>
        <taxon>Pseudomonadota</taxon>
        <taxon>Alphaproteobacteria</taxon>
        <taxon>Hyphomicrobiales</taxon>
        <taxon>Stappiaceae</taxon>
        <taxon>Breoghania</taxon>
    </lineage>
</organism>
<dbReference type="CDD" id="cd04301">
    <property type="entry name" value="NAT_SF"/>
    <property type="match status" value="1"/>
</dbReference>
<dbReference type="PANTHER" id="PTHR43800:SF1">
    <property type="entry name" value="PEPTIDYL-LYSINE N-ACETYLTRANSFERASE YJAB"/>
    <property type="match status" value="1"/>
</dbReference>
<dbReference type="AlphaFoldDB" id="A0A2T5VE01"/>
<name>A0A2T5VE01_9HYPH</name>
<evidence type="ECO:0000256" key="2">
    <source>
        <dbReference type="ARBA" id="ARBA00023315"/>
    </source>
</evidence>
<sequence>MLYGAPHGERQVVWKARVSLRPAAANCLERLVTSAPVSIRPYAASDMKILSSIWFNASLEAHAFLGEDLLRRQRVLIEKTYLEEAEVWVACVDGAPVGFIGLLGAFIGGLFVDPSAQGQGIGRALVAHARARKGELSLEVYAENVRACAFYRRLGFSETERRVRDDNDLPHENIRMSLDASPTPR</sequence>
<reference evidence="4 5" key="1">
    <citation type="submission" date="2018-04" db="EMBL/GenBank/DDBJ databases">
        <title>Genomic Encyclopedia of Archaeal and Bacterial Type Strains, Phase II (KMG-II): from individual species to whole genera.</title>
        <authorList>
            <person name="Goeker M."/>
        </authorList>
    </citation>
    <scope>NUCLEOTIDE SEQUENCE [LARGE SCALE GENOMIC DNA]</scope>
    <source>
        <strain evidence="4 5">DSM 23382</strain>
    </source>
</reference>
<protein>
    <submittedName>
        <fullName evidence="4">Putative acetyltransferase</fullName>
    </submittedName>
</protein>
<evidence type="ECO:0000256" key="1">
    <source>
        <dbReference type="ARBA" id="ARBA00022679"/>
    </source>
</evidence>
<evidence type="ECO:0000313" key="4">
    <source>
        <dbReference type="EMBL" id="PTW61982.1"/>
    </source>
</evidence>
<comment type="caution">
    <text evidence="4">The sequence shown here is derived from an EMBL/GenBank/DDBJ whole genome shotgun (WGS) entry which is preliminary data.</text>
</comment>
<keyword evidence="1 4" id="KW-0808">Transferase</keyword>
<dbReference type="InterPro" id="IPR000182">
    <property type="entry name" value="GNAT_dom"/>
</dbReference>
<feature type="domain" description="N-acetyltransferase" evidence="3">
    <location>
        <begin position="37"/>
        <end position="181"/>
    </location>
</feature>
<evidence type="ECO:0000313" key="5">
    <source>
        <dbReference type="Proteomes" id="UP000244081"/>
    </source>
</evidence>
<dbReference type="EMBL" id="QAYG01000001">
    <property type="protein sequence ID" value="PTW61982.1"/>
    <property type="molecule type" value="Genomic_DNA"/>
</dbReference>
<dbReference type="Proteomes" id="UP000244081">
    <property type="component" value="Unassembled WGS sequence"/>
</dbReference>
<dbReference type="Gene3D" id="3.40.630.30">
    <property type="match status" value="1"/>
</dbReference>
<dbReference type="GO" id="GO:0016747">
    <property type="term" value="F:acyltransferase activity, transferring groups other than amino-acyl groups"/>
    <property type="evidence" value="ECO:0007669"/>
    <property type="project" value="InterPro"/>
</dbReference>
<dbReference type="PANTHER" id="PTHR43800">
    <property type="entry name" value="PEPTIDYL-LYSINE N-ACETYLTRANSFERASE YJAB"/>
    <property type="match status" value="1"/>
</dbReference>
<dbReference type="InterPro" id="IPR016181">
    <property type="entry name" value="Acyl_CoA_acyltransferase"/>
</dbReference>
<keyword evidence="5" id="KW-1185">Reference proteome</keyword>
<keyword evidence="2" id="KW-0012">Acyltransferase</keyword>